<dbReference type="RefSeq" id="WP_200507040.1">
    <property type="nucleotide sequence ID" value="NZ_JAEHFX010000008.1"/>
</dbReference>
<dbReference type="SUPFAM" id="SSF55681">
    <property type="entry name" value="Class II aaRS and biotin synthetases"/>
    <property type="match status" value="1"/>
</dbReference>
<evidence type="ECO:0000256" key="1">
    <source>
        <dbReference type="ARBA" id="ARBA00022490"/>
    </source>
</evidence>
<dbReference type="Gene3D" id="3.30.110.30">
    <property type="entry name" value="C-terminal domain of ProRS"/>
    <property type="match status" value="1"/>
</dbReference>
<evidence type="ECO:0000256" key="6">
    <source>
        <dbReference type="ARBA" id="ARBA00023146"/>
    </source>
</evidence>
<comment type="similarity">
    <text evidence="7">Belongs to the class-II aminoacyl-tRNA synthetase family. ProS type 3 subfamily.</text>
</comment>
<dbReference type="Pfam" id="PF09180">
    <property type="entry name" value="ProRS-C_1"/>
    <property type="match status" value="1"/>
</dbReference>
<dbReference type="InterPro" id="IPR004154">
    <property type="entry name" value="Anticodon-bd"/>
</dbReference>
<reference evidence="10 11" key="1">
    <citation type="submission" date="2020-12" db="EMBL/GenBank/DDBJ databases">
        <title>Bacterial novel species Adhaeribacter sp. BT258 isolated from soil.</title>
        <authorList>
            <person name="Jung H.-Y."/>
        </authorList>
    </citation>
    <scope>NUCLEOTIDE SEQUENCE [LARGE SCALE GENOMIC DNA]</scope>
    <source>
        <strain evidence="10 11">BT258</strain>
    </source>
</reference>
<evidence type="ECO:0000256" key="3">
    <source>
        <dbReference type="ARBA" id="ARBA00022741"/>
    </source>
</evidence>
<dbReference type="InterPro" id="IPR002314">
    <property type="entry name" value="aa-tRNA-synt_IIb"/>
</dbReference>
<keyword evidence="11" id="KW-1185">Reference proteome</keyword>
<dbReference type="PANTHER" id="PTHR43382">
    <property type="entry name" value="PROLYL-TRNA SYNTHETASE"/>
    <property type="match status" value="1"/>
</dbReference>
<dbReference type="Pfam" id="PF00587">
    <property type="entry name" value="tRNA-synt_2b"/>
    <property type="match status" value="1"/>
</dbReference>
<name>A0ABS1C4T1_9BACT</name>
<proteinExistence type="inferred from homology"/>
<feature type="coiled-coil region" evidence="8">
    <location>
        <begin position="382"/>
        <end position="409"/>
    </location>
</feature>
<dbReference type="SUPFAM" id="SSF52954">
    <property type="entry name" value="Class II aaRS ABD-related"/>
    <property type="match status" value="1"/>
</dbReference>
<dbReference type="PROSITE" id="PS50862">
    <property type="entry name" value="AA_TRNA_LIGASE_II"/>
    <property type="match status" value="1"/>
</dbReference>
<dbReference type="Gene3D" id="3.30.930.10">
    <property type="entry name" value="Bira Bifunctional Protein, Domain 2"/>
    <property type="match status" value="1"/>
</dbReference>
<evidence type="ECO:0000256" key="7">
    <source>
        <dbReference type="HAMAP-Rule" id="MF_01571"/>
    </source>
</evidence>
<dbReference type="InterPro" id="IPR045864">
    <property type="entry name" value="aa-tRNA-synth_II/BPL/LPL"/>
</dbReference>
<comment type="subunit">
    <text evidence="7">Homodimer.</text>
</comment>
<dbReference type="NCBIfam" id="TIGR00408">
    <property type="entry name" value="proS_fam_I"/>
    <property type="match status" value="1"/>
</dbReference>
<dbReference type="HAMAP" id="MF_01571">
    <property type="entry name" value="Pro_tRNA_synth_type3"/>
    <property type="match status" value="1"/>
</dbReference>
<dbReference type="InterPro" id="IPR006195">
    <property type="entry name" value="aa-tRNA-synth_II"/>
</dbReference>
<keyword evidence="1 7" id="KW-0963">Cytoplasm</keyword>
<dbReference type="Gene3D" id="3.40.50.800">
    <property type="entry name" value="Anticodon-binding domain"/>
    <property type="match status" value="1"/>
</dbReference>
<dbReference type="SMART" id="SM00946">
    <property type="entry name" value="ProRS-C_1"/>
    <property type="match status" value="1"/>
</dbReference>
<gene>
    <name evidence="7" type="primary">proS</name>
    <name evidence="10" type="ORF">I5M27_14465</name>
</gene>
<keyword evidence="8" id="KW-0175">Coiled coil</keyword>
<accession>A0ABS1C4T1</accession>
<feature type="domain" description="Aminoacyl-transfer RNA synthetases class-II family profile" evidence="9">
    <location>
        <begin position="27"/>
        <end position="295"/>
    </location>
</feature>
<evidence type="ECO:0000256" key="4">
    <source>
        <dbReference type="ARBA" id="ARBA00022840"/>
    </source>
</evidence>
<keyword evidence="2 7" id="KW-0436">Ligase</keyword>
<dbReference type="InterPro" id="IPR033721">
    <property type="entry name" value="ProRS_core_arch_euk"/>
</dbReference>
<dbReference type="Pfam" id="PF03129">
    <property type="entry name" value="HGTP_anticodon"/>
    <property type="match status" value="1"/>
</dbReference>
<sequence length="492" mass="56048">MSKALPKRSEDYSLWYNELVKRAGLAENSGVRGCMVIKPYGFAIWEKMQRVLDDMFKKTGHSNAYFPLFIPKSMFEAEEKNAEGFAKECAVVTHYRLQTDPENAGKLRVDPEAKLEEELVVRPTSEAIIWSTYKGWIQSYRDLPLLINQWANVVRWEMRTRLFLRTAEFLWQEGHTAHATAEEAVAETVQMLNVYADFAENFLALPVVKGVKTPNERFAGALDTYCIEGLMQDGKALQAGTSHFLGQNFAQAFDVKFTNKEGKQEYVWGTSWGVSTRLMGALVMAHSDDEGLVLPPKLAPIQVVFVPIFRKDEELAQISETVGKLKEKLEAKGISVKYDDRDTERPGFKFAEWELKGVPVRVAIGPRDLENGTAEVARRDTKEKQSMQLEGLENTIENLLNDIQENIYNKALQFRQENTVKVDSYEDFKRVLDEKPGFVLAHWDGTPETEERIKEETKATIRCIALDTPEENGVDMVTGKPSSRRVYFARAY</sequence>
<dbReference type="SUPFAM" id="SSF64586">
    <property type="entry name" value="C-terminal domain of ProRS"/>
    <property type="match status" value="1"/>
</dbReference>
<dbReference type="InterPro" id="IPR036621">
    <property type="entry name" value="Anticodon-bd_dom_sf"/>
</dbReference>
<dbReference type="PANTHER" id="PTHR43382:SF2">
    <property type="entry name" value="BIFUNCTIONAL GLUTAMATE_PROLINE--TRNA LIGASE"/>
    <property type="match status" value="1"/>
</dbReference>
<comment type="subcellular location">
    <subcellularLocation>
        <location evidence="7">Cytoplasm</location>
    </subcellularLocation>
</comment>
<dbReference type="CDD" id="cd00778">
    <property type="entry name" value="ProRS_core_arch_euk"/>
    <property type="match status" value="1"/>
</dbReference>
<evidence type="ECO:0000313" key="11">
    <source>
        <dbReference type="Proteomes" id="UP000644147"/>
    </source>
</evidence>
<evidence type="ECO:0000256" key="8">
    <source>
        <dbReference type="SAM" id="Coils"/>
    </source>
</evidence>
<dbReference type="EMBL" id="JAEHFX010000008">
    <property type="protein sequence ID" value="MBK0404196.1"/>
    <property type="molecule type" value="Genomic_DNA"/>
</dbReference>
<dbReference type="InterPro" id="IPR017449">
    <property type="entry name" value="Pro-tRNA_synth_II"/>
</dbReference>
<keyword evidence="4 7" id="KW-0067">ATP-binding</keyword>
<evidence type="ECO:0000256" key="5">
    <source>
        <dbReference type="ARBA" id="ARBA00022917"/>
    </source>
</evidence>
<comment type="caution">
    <text evidence="10">The sequence shown here is derived from an EMBL/GenBank/DDBJ whole genome shotgun (WGS) entry which is preliminary data.</text>
</comment>
<protein>
    <recommendedName>
        <fullName evidence="7">Proline--tRNA ligase</fullName>
        <ecNumber evidence="7">6.1.1.15</ecNumber>
    </recommendedName>
    <alternativeName>
        <fullName evidence="7">Prolyl-tRNA synthetase</fullName>
        <shortName evidence="7">ProRS</shortName>
    </alternativeName>
</protein>
<evidence type="ECO:0000313" key="10">
    <source>
        <dbReference type="EMBL" id="MBK0404196.1"/>
    </source>
</evidence>
<comment type="domain">
    <text evidence="7">Consists of three domains: the N-terminal catalytic domain, the anticodon-binding domain and the C-terminal extension.</text>
</comment>
<dbReference type="EC" id="6.1.1.15" evidence="7"/>
<keyword evidence="3 7" id="KW-0547">Nucleotide-binding</keyword>
<dbReference type="CDD" id="cd00862">
    <property type="entry name" value="ProRS_anticodon_zinc"/>
    <property type="match status" value="1"/>
</dbReference>
<dbReference type="GO" id="GO:0004827">
    <property type="term" value="F:proline-tRNA ligase activity"/>
    <property type="evidence" value="ECO:0007669"/>
    <property type="project" value="UniProtKB-EC"/>
</dbReference>
<keyword evidence="6 7" id="KW-0030">Aminoacyl-tRNA synthetase</keyword>
<comment type="catalytic activity">
    <reaction evidence="7">
        <text>tRNA(Pro) + L-proline + ATP = L-prolyl-tRNA(Pro) + AMP + diphosphate</text>
        <dbReference type="Rhea" id="RHEA:14305"/>
        <dbReference type="Rhea" id="RHEA-COMP:9700"/>
        <dbReference type="Rhea" id="RHEA-COMP:9702"/>
        <dbReference type="ChEBI" id="CHEBI:30616"/>
        <dbReference type="ChEBI" id="CHEBI:33019"/>
        <dbReference type="ChEBI" id="CHEBI:60039"/>
        <dbReference type="ChEBI" id="CHEBI:78442"/>
        <dbReference type="ChEBI" id="CHEBI:78532"/>
        <dbReference type="ChEBI" id="CHEBI:456215"/>
        <dbReference type="EC" id="6.1.1.15"/>
    </reaction>
</comment>
<dbReference type="Proteomes" id="UP000644147">
    <property type="component" value="Unassembled WGS sequence"/>
</dbReference>
<dbReference type="InterPro" id="IPR016061">
    <property type="entry name" value="Pro-tRNA_ligase_II_C"/>
</dbReference>
<organism evidence="10 11">
    <name type="scientific">Adhaeribacter terrigena</name>
    <dbReference type="NCBI Taxonomy" id="2793070"/>
    <lineage>
        <taxon>Bacteria</taxon>
        <taxon>Pseudomonadati</taxon>
        <taxon>Bacteroidota</taxon>
        <taxon>Cytophagia</taxon>
        <taxon>Cytophagales</taxon>
        <taxon>Hymenobacteraceae</taxon>
        <taxon>Adhaeribacter</taxon>
    </lineage>
</organism>
<evidence type="ECO:0000256" key="2">
    <source>
        <dbReference type="ARBA" id="ARBA00022598"/>
    </source>
</evidence>
<keyword evidence="5 7" id="KW-0648">Protein biosynthesis</keyword>
<dbReference type="InterPro" id="IPR004499">
    <property type="entry name" value="Pro-tRNA-ligase_IIa_arc-type"/>
</dbReference>
<evidence type="ECO:0000259" key="9">
    <source>
        <dbReference type="PROSITE" id="PS50862"/>
    </source>
</evidence>
<comment type="function">
    <text evidence="7">Catalyzes the attachment of proline to tRNA(Pro) in a two-step reaction: proline is first activated by ATP to form Pro-AMP and then transferred to the acceptor end of tRNA(Pro).</text>
</comment>